<evidence type="ECO:0000313" key="2">
    <source>
        <dbReference type="Proteomes" id="UP001147747"/>
    </source>
</evidence>
<reference evidence="1" key="1">
    <citation type="submission" date="2022-12" db="EMBL/GenBank/DDBJ databases">
        <authorList>
            <person name="Petersen C."/>
        </authorList>
    </citation>
    <scope>NUCLEOTIDE SEQUENCE</scope>
    <source>
        <strain evidence="1">IBT 29677</strain>
    </source>
</reference>
<keyword evidence="2" id="KW-1185">Reference proteome</keyword>
<evidence type="ECO:0000313" key="1">
    <source>
        <dbReference type="EMBL" id="KAJ5396832.1"/>
    </source>
</evidence>
<protein>
    <submittedName>
        <fullName evidence="1">Uncharacterized protein</fullName>
    </submittedName>
</protein>
<accession>A0A9W9W1L5</accession>
<gene>
    <name evidence="1" type="ORF">N7509_004945</name>
</gene>
<comment type="caution">
    <text evidence="1">The sequence shown here is derived from an EMBL/GenBank/DDBJ whole genome shotgun (WGS) entry which is preliminary data.</text>
</comment>
<dbReference type="RefSeq" id="XP_056488884.1">
    <property type="nucleotide sequence ID" value="XM_056629582.1"/>
</dbReference>
<dbReference type="EMBL" id="JAPZBU010000006">
    <property type="protein sequence ID" value="KAJ5396832.1"/>
    <property type="molecule type" value="Genomic_DNA"/>
</dbReference>
<dbReference type="GeneID" id="81368562"/>
<name>A0A9W9W1L5_9EURO</name>
<dbReference type="Proteomes" id="UP001147747">
    <property type="component" value="Unassembled WGS sequence"/>
</dbReference>
<sequence>MHKNISPSEYWIGGLEKSEVGLKIDPVSKRATFMVNQVAANQNQAMYKDVIKYVNNKEDLGDDESEGIRASFTVGHVGIYRVDGGDEFKPWKSNEDGVIRRI</sequence>
<dbReference type="AlphaFoldDB" id="A0A9W9W1L5"/>
<proteinExistence type="predicted"/>
<reference evidence="1" key="2">
    <citation type="journal article" date="2023" name="IMA Fungus">
        <title>Comparative genomic study of the Penicillium genus elucidates a diverse pangenome and 15 lateral gene transfer events.</title>
        <authorList>
            <person name="Petersen C."/>
            <person name="Sorensen T."/>
            <person name="Nielsen M.R."/>
            <person name="Sondergaard T.E."/>
            <person name="Sorensen J.L."/>
            <person name="Fitzpatrick D.A."/>
            <person name="Frisvad J.C."/>
            <person name="Nielsen K.L."/>
        </authorList>
    </citation>
    <scope>NUCLEOTIDE SEQUENCE</scope>
    <source>
        <strain evidence="1">IBT 29677</strain>
    </source>
</reference>
<dbReference type="OrthoDB" id="4361610at2759"/>
<organism evidence="1 2">
    <name type="scientific">Penicillium cosmopolitanum</name>
    <dbReference type="NCBI Taxonomy" id="1131564"/>
    <lineage>
        <taxon>Eukaryota</taxon>
        <taxon>Fungi</taxon>
        <taxon>Dikarya</taxon>
        <taxon>Ascomycota</taxon>
        <taxon>Pezizomycotina</taxon>
        <taxon>Eurotiomycetes</taxon>
        <taxon>Eurotiomycetidae</taxon>
        <taxon>Eurotiales</taxon>
        <taxon>Aspergillaceae</taxon>
        <taxon>Penicillium</taxon>
    </lineage>
</organism>